<comment type="caution">
    <text evidence="1">The sequence shown here is derived from an EMBL/GenBank/DDBJ whole genome shotgun (WGS) entry which is preliminary data.</text>
</comment>
<name>A0ABR3XKB3_9PEZI</name>
<proteinExistence type="predicted"/>
<gene>
    <name evidence="1" type="ORF">VTK73DRAFT_9288</name>
</gene>
<dbReference type="Proteomes" id="UP001586593">
    <property type="component" value="Unassembled WGS sequence"/>
</dbReference>
<evidence type="ECO:0000313" key="2">
    <source>
        <dbReference type="Proteomes" id="UP001586593"/>
    </source>
</evidence>
<dbReference type="EMBL" id="JAZHXJ010000076">
    <property type="protein sequence ID" value="KAL1876422.1"/>
    <property type="molecule type" value="Genomic_DNA"/>
</dbReference>
<sequence>MAVSLREFGALAVTFSYVDTATSFSQRPLATLGRWVFCRVLEEFCRDGFWTDHLFQSAVVQSWEVGRGASDATSSWARVQQMAQCAAVLQTLHHFDCFS</sequence>
<organism evidence="1 2">
    <name type="scientific">Phialemonium thermophilum</name>
    <dbReference type="NCBI Taxonomy" id="223376"/>
    <lineage>
        <taxon>Eukaryota</taxon>
        <taxon>Fungi</taxon>
        <taxon>Dikarya</taxon>
        <taxon>Ascomycota</taxon>
        <taxon>Pezizomycotina</taxon>
        <taxon>Sordariomycetes</taxon>
        <taxon>Sordariomycetidae</taxon>
        <taxon>Cephalothecales</taxon>
        <taxon>Cephalothecaceae</taxon>
        <taxon>Phialemonium</taxon>
    </lineage>
</organism>
<accession>A0ABR3XKB3</accession>
<protein>
    <submittedName>
        <fullName evidence="1">Uncharacterized protein</fullName>
    </submittedName>
</protein>
<keyword evidence="2" id="KW-1185">Reference proteome</keyword>
<evidence type="ECO:0000313" key="1">
    <source>
        <dbReference type="EMBL" id="KAL1876422.1"/>
    </source>
</evidence>
<reference evidence="1 2" key="1">
    <citation type="journal article" date="2024" name="Commun. Biol.">
        <title>Comparative genomic analysis of thermophilic fungi reveals convergent evolutionary adaptations and gene losses.</title>
        <authorList>
            <person name="Steindorff A.S."/>
            <person name="Aguilar-Pontes M.V."/>
            <person name="Robinson A.J."/>
            <person name="Andreopoulos B."/>
            <person name="LaButti K."/>
            <person name="Kuo A."/>
            <person name="Mondo S."/>
            <person name="Riley R."/>
            <person name="Otillar R."/>
            <person name="Haridas S."/>
            <person name="Lipzen A."/>
            <person name="Grimwood J."/>
            <person name="Schmutz J."/>
            <person name="Clum A."/>
            <person name="Reid I.D."/>
            <person name="Moisan M.C."/>
            <person name="Butler G."/>
            <person name="Nguyen T.T.M."/>
            <person name="Dewar K."/>
            <person name="Conant G."/>
            <person name="Drula E."/>
            <person name="Henrissat B."/>
            <person name="Hansel C."/>
            <person name="Singer S."/>
            <person name="Hutchinson M.I."/>
            <person name="de Vries R.P."/>
            <person name="Natvig D.O."/>
            <person name="Powell A.J."/>
            <person name="Tsang A."/>
            <person name="Grigoriev I.V."/>
        </authorList>
    </citation>
    <scope>NUCLEOTIDE SEQUENCE [LARGE SCALE GENOMIC DNA]</scope>
    <source>
        <strain evidence="1 2">ATCC 24622</strain>
    </source>
</reference>